<organism evidence="2 3">
    <name type="scientific">Candidatus Iainarchaeum sp</name>
    <dbReference type="NCBI Taxonomy" id="3101447"/>
    <lineage>
        <taxon>Archaea</taxon>
        <taxon>Candidatus Iainarchaeota</taxon>
        <taxon>Candidatus Iainarchaeia</taxon>
        <taxon>Candidatus Iainarchaeales</taxon>
        <taxon>Candidatus Iainarchaeaceae</taxon>
        <taxon>Candidatus Iainarchaeum</taxon>
    </lineage>
</organism>
<dbReference type="CDD" id="cd11714">
    <property type="entry name" value="GINS_A_archaea"/>
    <property type="match status" value="1"/>
</dbReference>
<name>A0A497JGS3_9ARCH</name>
<evidence type="ECO:0000259" key="1">
    <source>
        <dbReference type="Pfam" id="PF22090"/>
    </source>
</evidence>
<evidence type="ECO:0000313" key="2">
    <source>
        <dbReference type="EMBL" id="RLG70217.1"/>
    </source>
</evidence>
<comment type="caution">
    <text evidence="2">The sequence shown here is derived from an EMBL/GenBank/DDBJ whole genome shotgun (WGS) entry which is preliminary data.</text>
</comment>
<accession>A0A497JGS3</accession>
<protein>
    <recommendedName>
        <fullName evidence="1">Gins51 C-terminal domain-containing protein</fullName>
    </recommendedName>
</protein>
<dbReference type="EMBL" id="QMWP01000074">
    <property type="protein sequence ID" value="RLG70217.1"/>
    <property type="molecule type" value="Genomic_DNA"/>
</dbReference>
<dbReference type="AlphaFoldDB" id="A0A497JGS3"/>
<dbReference type="Pfam" id="PF22090">
    <property type="entry name" value="Gins51_C"/>
    <property type="match status" value="1"/>
</dbReference>
<dbReference type="Gene3D" id="1.20.58.1030">
    <property type="match status" value="1"/>
</dbReference>
<dbReference type="InterPro" id="IPR054314">
    <property type="entry name" value="Gins51_C"/>
</dbReference>
<reference evidence="2 3" key="1">
    <citation type="submission" date="2018-06" db="EMBL/GenBank/DDBJ databases">
        <title>Extensive metabolic versatility and redundancy in microbially diverse, dynamic hydrothermal sediments.</title>
        <authorList>
            <person name="Dombrowski N."/>
            <person name="Teske A."/>
            <person name="Baker B.J."/>
        </authorList>
    </citation>
    <scope>NUCLEOTIDE SEQUENCE [LARGE SCALE GENOMIC DNA]</scope>
    <source>
        <strain evidence="2">B51_G17</strain>
    </source>
</reference>
<evidence type="ECO:0000313" key="3">
    <source>
        <dbReference type="Proteomes" id="UP000278031"/>
    </source>
</evidence>
<dbReference type="Gene3D" id="3.40.5.50">
    <property type="match status" value="1"/>
</dbReference>
<dbReference type="Proteomes" id="UP000278031">
    <property type="component" value="Unassembled WGS sequence"/>
</dbReference>
<proteinExistence type="predicted"/>
<feature type="domain" description="Gins51 C-terminal" evidence="1">
    <location>
        <begin position="135"/>
        <end position="182"/>
    </location>
</feature>
<gene>
    <name evidence="2" type="ORF">DRO04_02190</name>
</gene>
<sequence length="183" mass="21440">MPLTYDELRRIYRLEKSTTKLVQVSDDFYNALYEFLQNEKKRYLESLRSLGDADIKTFTNLKRMVQELLSLREKKILNMALIASRLDSYNIPNIPPVEKEMFQNILQILEKHNKILDDIFAPTLKKEKKEELKTIKIQLCADIPKFLGQDMQEYGPFKNNDVVTLPYKVANLLIEKNLAKVVG</sequence>
<dbReference type="CDD" id="cd21695">
    <property type="entry name" value="GINS_B_archaea_Gins51"/>
    <property type="match status" value="1"/>
</dbReference>